<accession>A0A1G2QHT2</accession>
<dbReference type="Gene3D" id="2.120.10.30">
    <property type="entry name" value="TolB, C-terminal domain"/>
    <property type="match status" value="1"/>
</dbReference>
<dbReference type="InterPro" id="IPR011042">
    <property type="entry name" value="6-blade_b-propeller_TolB-like"/>
</dbReference>
<protein>
    <recommendedName>
        <fullName evidence="4">Dipeptidylpeptidase IV N-terminal domain-containing protein</fullName>
    </recommendedName>
</protein>
<evidence type="ECO:0000256" key="1">
    <source>
        <dbReference type="SAM" id="Phobius"/>
    </source>
</evidence>
<comment type="caution">
    <text evidence="2">The sequence shown here is derived from an EMBL/GenBank/DDBJ whole genome shotgun (WGS) entry which is preliminary data.</text>
</comment>
<gene>
    <name evidence="2" type="ORF">A2589_00390</name>
</gene>
<dbReference type="Proteomes" id="UP000177838">
    <property type="component" value="Unassembled WGS sequence"/>
</dbReference>
<name>A0A1G2QHT2_9BACT</name>
<keyword evidence="1" id="KW-0812">Transmembrane</keyword>
<reference evidence="2 3" key="1">
    <citation type="journal article" date="2016" name="Nat. Commun.">
        <title>Thousands of microbial genomes shed light on interconnected biogeochemical processes in an aquifer system.</title>
        <authorList>
            <person name="Anantharaman K."/>
            <person name="Brown C.T."/>
            <person name="Hug L.A."/>
            <person name="Sharon I."/>
            <person name="Castelle C.J."/>
            <person name="Probst A.J."/>
            <person name="Thomas B.C."/>
            <person name="Singh A."/>
            <person name="Wilkins M.J."/>
            <person name="Karaoz U."/>
            <person name="Brodie E.L."/>
            <person name="Williams K.H."/>
            <person name="Hubbard S.S."/>
            <person name="Banfield J.F."/>
        </authorList>
    </citation>
    <scope>NUCLEOTIDE SEQUENCE [LARGE SCALE GENOMIC DNA]</scope>
</reference>
<feature type="transmembrane region" description="Helical" evidence="1">
    <location>
        <begin position="7"/>
        <end position="26"/>
    </location>
</feature>
<keyword evidence="1" id="KW-1133">Transmembrane helix</keyword>
<sequence length="405" mass="45470">MLNKKTILIGIILVIIVGVVVLLLLFKPTNNLETSSVINKLSSFFPLDDGNEAQNNNQNPGLLDKDDDSEKGIYKVNDLVADFDLVNLGVDQYYIVYSDLKNGNIISWDIINKIKSRLTNTTITSPHSLTALNGDDFLRIFAGSNNNTKINYQYFDIPISNLSNESSILSGIKPKNLPSYIEEIETMGKNILTTEKVNSLYYLYLSNINLENKKEVFTSPTSNWSTFVDQSQNKVFLSTKPTKSYPGYLYLKTANNPSLEKILLSNSSNGLSILPSPDGNKILYSLSTNQSLSLNLYDTATKNSTPLPFLTFADKCVWTEDSLNIYCGAPRHIPFGEYPDDWYKGIISFSDDIVVVGINNSNDFLVVTTLPENFDTNKIKLVEDGRYIVLQNKKDMSLWVSELNY</sequence>
<evidence type="ECO:0000313" key="2">
    <source>
        <dbReference type="EMBL" id="OHA60125.1"/>
    </source>
</evidence>
<organism evidence="2 3">
    <name type="scientific">Candidatus Vogelbacteria bacterium RIFOXYD1_FULL_46_19</name>
    <dbReference type="NCBI Taxonomy" id="1802439"/>
    <lineage>
        <taxon>Bacteria</taxon>
        <taxon>Candidatus Vogeliibacteriota</taxon>
    </lineage>
</organism>
<dbReference type="STRING" id="1802439.A2589_00390"/>
<dbReference type="AlphaFoldDB" id="A0A1G2QHT2"/>
<dbReference type="SUPFAM" id="SSF82171">
    <property type="entry name" value="DPP6 N-terminal domain-like"/>
    <property type="match status" value="1"/>
</dbReference>
<evidence type="ECO:0008006" key="4">
    <source>
        <dbReference type="Google" id="ProtNLM"/>
    </source>
</evidence>
<evidence type="ECO:0000313" key="3">
    <source>
        <dbReference type="Proteomes" id="UP000177838"/>
    </source>
</evidence>
<dbReference type="EMBL" id="MHTK01000002">
    <property type="protein sequence ID" value="OHA60125.1"/>
    <property type="molecule type" value="Genomic_DNA"/>
</dbReference>
<proteinExistence type="predicted"/>
<keyword evidence="1" id="KW-0472">Membrane</keyword>